<organism evidence="7 8">
    <name type="scientific">Artemisia annua</name>
    <name type="common">Sweet wormwood</name>
    <dbReference type="NCBI Taxonomy" id="35608"/>
    <lineage>
        <taxon>Eukaryota</taxon>
        <taxon>Viridiplantae</taxon>
        <taxon>Streptophyta</taxon>
        <taxon>Embryophyta</taxon>
        <taxon>Tracheophyta</taxon>
        <taxon>Spermatophyta</taxon>
        <taxon>Magnoliopsida</taxon>
        <taxon>eudicotyledons</taxon>
        <taxon>Gunneridae</taxon>
        <taxon>Pentapetalae</taxon>
        <taxon>asterids</taxon>
        <taxon>campanulids</taxon>
        <taxon>Asterales</taxon>
        <taxon>Asteraceae</taxon>
        <taxon>Asteroideae</taxon>
        <taxon>Anthemideae</taxon>
        <taxon>Artemisiinae</taxon>
        <taxon>Artemisia</taxon>
    </lineage>
</organism>
<proteinExistence type="inferred from homology"/>
<comment type="caution">
    <text evidence="7">The sequence shown here is derived from an EMBL/GenBank/DDBJ whole genome shotgun (WGS) entry which is preliminary data.</text>
</comment>
<dbReference type="GO" id="GO:0005576">
    <property type="term" value="C:extracellular region"/>
    <property type="evidence" value="ECO:0007669"/>
    <property type="project" value="UniProtKB-SubCell"/>
</dbReference>
<dbReference type="OrthoDB" id="1841900at2759"/>
<evidence type="ECO:0000313" key="7">
    <source>
        <dbReference type="EMBL" id="PWA81579.1"/>
    </source>
</evidence>
<name>A0A2U1P753_ARTAN</name>
<keyword evidence="8" id="KW-1185">Reference proteome</keyword>
<dbReference type="PANTHER" id="PTHR35630:SF1">
    <property type="entry name" value="LEGUMINOSIN GROUP486 SECRETED PEPTIDE"/>
    <property type="match status" value="1"/>
</dbReference>
<dbReference type="Proteomes" id="UP000245207">
    <property type="component" value="Unassembled WGS sequence"/>
</dbReference>
<gene>
    <name evidence="7" type="ORF">CTI12_AA186650</name>
</gene>
<accession>A0A2U1P753</accession>
<dbReference type="EMBL" id="PKPP01001572">
    <property type="protein sequence ID" value="PWA81579.1"/>
    <property type="molecule type" value="Genomic_DNA"/>
</dbReference>
<dbReference type="Pfam" id="PF05938">
    <property type="entry name" value="Self-incomp_S1"/>
    <property type="match status" value="1"/>
</dbReference>
<evidence type="ECO:0000256" key="1">
    <source>
        <dbReference type="ARBA" id="ARBA00004613"/>
    </source>
</evidence>
<evidence type="ECO:0000313" key="8">
    <source>
        <dbReference type="Proteomes" id="UP000245207"/>
    </source>
</evidence>
<feature type="chain" id="PRO_5043590527" evidence="6">
    <location>
        <begin position="22"/>
        <end position="147"/>
    </location>
</feature>
<keyword evidence="5 6" id="KW-0732">Signal</keyword>
<evidence type="ECO:0000256" key="3">
    <source>
        <dbReference type="ARBA" id="ARBA00022471"/>
    </source>
</evidence>
<comment type="similarity">
    <text evidence="2">Belongs to the plant self-incompatibility (S1) protein family.</text>
</comment>
<sequence>MKKWQIFIIFLLASYIVFMSMKHHQPEYFSINGITYQVRVVNGFTSNSALPLVIWCTSQDGDIIGGRALQEGDDLAWDATLSFWTTSNPAFTCTMKWDRTRKKFDAFRVHQDGTKCGNLRKCSWLVKEDGFYFSNDEFNWVKDFSWS</sequence>
<evidence type="ECO:0000256" key="2">
    <source>
        <dbReference type="ARBA" id="ARBA00005581"/>
    </source>
</evidence>
<keyword evidence="3" id="KW-0713">Self-incompatibility</keyword>
<comment type="subcellular location">
    <subcellularLocation>
        <location evidence="1">Secreted</location>
    </subcellularLocation>
</comment>
<evidence type="ECO:0000256" key="6">
    <source>
        <dbReference type="SAM" id="SignalP"/>
    </source>
</evidence>
<evidence type="ECO:0000256" key="5">
    <source>
        <dbReference type="ARBA" id="ARBA00022729"/>
    </source>
</evidence>
<dbReference type="PANTHER" id="PTHR35630">
    <property type="entry name" value="LEGUMINOSIN GROUP486 SECRETED PEPTIDE"/>
    <property type="match status" value="1"/>
</dbReference>
<keyword evidence="4" id="KW-0964">Secreted</keyword>
<feature type="signal peptide" evidence="6">
    <location>
        <begin position="1"/>
        <end position="21"/>
    </location>
</feature>
<reference evidence="7 8" key="1">
    <citation type="journal article" date="2018" name="Mol. Plant">
        <title>The genome of Artemisia annua provides insight into the evolution of Asteraceae family and artemisinin biosynthesis.</title>
        <authorList>
            <person name="Shen Q."/>
            <person name="Zhang L."/>
            <person name="Liao Z."/>
            <person name="Wang S."/>
            <person name="Yan T."/>
            <person name="Shi P."/>
            <person name="Liu M."/>
            <person name="Fu X."/>
            <person name="Pan Q."/>
            <person name="Wang Y."/>
            <person name="Lv Z."/>
            <person name="Lu X."/>
            <person name="Zhang F."/>
            <person name="Jiang W."/>
            <person name="Ma Y."/>
            <person name="Chen M."/>
            <person name="Hao X."/>
            <person name="Li L."/>
            <person name="Tang Y."/>
            <person name="Lv G."/>
            <person name="Zhou Y."/>
            <person name="Sun X."/>
            <person name="Brodelius P.E."/>
            <person name="Rose J.K.C."/>
            <person name="Tang K."/>
        </authorList>
    </citation>
    <scope>NUCLEOTIDE SEQUENCE [LARGE SCALE GENOMIC DNA]</scope>
    <source>
        <strain evidence="8">cv. Huhao1</strain>
        <tissue evidence="7">Leaf</tissue>
    </source>
</reference>
<dbReference type="AlphaFoldDB" id="A0A2U1P753"/>
<evidence type="ECO:0000256" key="4">
    <source>
        <dbReference type="ARBA" id="ARBA00022525"/>
    </source>
</evidence>
<dbReference type="GO" id="GO:0060320">
    <property type="term" value="P:rejection of self pollen"/>
    <property type="evidence" value="ECO:0007669"/>
    <property type="project" value="UniProtKB-KW"/>
</dbReference>
<dbReference type="InterPro" id="IPR010264">
    <property type="entry name" value="Self-incomp_S1"/>
</dbReference>
<protein>
    <submittedName>
        <fullName evidence="7">Plant self-incompatibility S1</fullName>
    </submittedName>
</protein>